<organism evidence="1 2">
    <name type="scientific">Panagrolaimus sp. PS1159</name>
    <dbReference type="NCBI Taxonomy" id="55785"/>
    <lineage>
        <taxon>Eukaryota</taxon>
        <taxon>Metazoa</taxon>
        <taxon>Ecdysozoa</taxon>
        <taxon>Nematoda</taxon>
        <taxon>Chromadorea</taxon>
        <taxon>Rhabditida</taxon>
        <taxon>Tylenchina</taxon>
        <taxon>Panagrolaimomorpha</taxon>
        <taxon>Panagrolaimoidea</taxon>
        <taxon>Panagrolaimidae</taxon>
        <taxon>Panagrolaimus</taxon>
    </lineage>
</organism>
<accession>A0AC35FL87</accession>
<dbReference type="Proteomes" id="UP000887580">
    <property type="component" value="Unplaced"/>
</dbReference>
<evidence type="ECO:0000313" key="2">
    <source>
        <dbReference type="WBParaSite" id="PS1159_v2.g18100.t1"/>
    </source>
</evidence>
<sequence length="129" mass="14242">MQSFADFFIGIGYFSRATQASYALSHGIFVFNKTICSYLALIQGIGTFCQQLSVLALALDRLWAVASPTKYYNMSSKPLCHLTLFGCILICAGYFFVTFYGLNPLDETYNCSAGSSAGPLFRPYLMIFG</sequence>
<protein>
    <submittedName>
        <fullName evidence="2">G-protein coupled receptors family 1 profile domain-containing protein</fullName>
    </submittedName>
</protein>
<name>A0AC35FL87_9BILA</name>
<proteinExistence type="predicted"/>
<dbReference type="WBParaSite" id="PS1159_v2.g18100.t1">
    <property type="protein sequence ID" value="PS1159_v2.g18100.t1"/>
    <property type="gene ID" value="PS1159_v2.g18100"/>
</dbReference>
<evidence type="ECO:0000313" key="1">
    <source>
        <dbReference type="Proteomes" id="UP000887580"/>
    </source>
</evidence>
<reference evidence="2" key="1">
    <citation type="submission" date="2022-11" db="UniProtKB">
        <authorList>
            <consortium name="WormBaseParasite"/>
        </authorList>
    </citation>
    <scope>IDENTIFICATION</scope>
</reference>